<evidence type="ECO:0000313" key="2">
    <source>
        <dbReference type="EMBL" id="KAG2940249.1"/>
    </source>
</evidence>
<dbReference type="AlphaFoldDB" id="A0A8T1DKJ1"/>
<evidence type="ECO:0000313" key="4">
    <source>
        <dbReference type="Proteomes" id="UP000736787"/>
    </source>
</evidence>
<dbReference type="Proteomes" id="UP000774804">
    <property type="component" value="Unassembled WGS sequence"/>
</dbReference>
<dbReference type="Proteomes" id="UP000760860">
    <property type="component" value="Unassembled WGS sequence"/>
</dbReference>
<proteinExistence type="predicted"/>
<evidence type="ECO:0000313" key="3">
    <source>
        <dbReference type="EMBL" id="KAG3191724.1"/>
    </source>
</evidence>
<name>A0A8T1DKJ1_9STRA</name>
<protein>
    <submittedName>
        <fullName evidence="2">Uncharacterized protein</fullName>
    </submittedName>
</protein>
<evidence type="ECO:0000313" key="1">
    <source>
        <dbReference type="EMBL" id="KAG2914274.1"/>
    </source>
</evidence>
<dbReference type="VEuPathDB" id="FungiDB:PC110_g23641"/>
<dbReference type="Proteomes" id="UP000736787">
    <property type="component" value="Unassembled WGS sequence"/>
</dbReference>
<dbReference type="EMBL" id="RCMK01000260">
    <property type="protein sequence ID" value="KAG2940249.1"/>
    <property type="molecule type" value="Genomic_DNA"/>
</dbReference>
<reference evidence="2" key="1">
    <citation type="submission" date="2018-10" db="EMBL/GenBank/DDBJ databases">
        <title>Effector identification in a new, highly contiguous assembly of the strawberry crown rot pathogen Phytophthora cactorum.</title>
        <authorList>
            <person name="Armitage A.D."/>
            <person name="Nellist C.F."/>
            <person name="Bates H."/>
            <person name="Vickerstaff R.J."/>
            <person name="Harrison R.J."/>
        </authorList>
    </citation>
    <scope>NUCLEOTIDE SEQUENCE</scope>
    <source>
        <strain evidence="1">4032</strain>
        <strain evidence="2">4040</strain>
        <strain evidence="3">P421</strain>
    </source>
</reference>
<comment type="caution">
    <text evidence="2">The sequence shown here is derived from an EMBL/GenBank/DDBJ whole genome shotgun (WGS) entry which is preliminary data.</text>
</comment>
<gene>
    <name evidence="1" type="ORF">PC115_g11710</name>
    <name evidence="2" type="ORF">PC117_g10603</name>
    <name evidence="3" type="ORF">PC129_g25074</name>
</gene>
<organism evidence="2 4">
    <name type="scientific">Phytophthora cactorum</name>
    <dbReference type="NCBI Taxonomy" id="29920"/>
    <lineage>
        <taxon>Eukaryota</taxon>
        <taxon>Sar</taxon>
        <taxon>Stramenopiles</taxon>
        <taxon>Oomycota</taxon>
        <taxon>Peronosporomycetes</taxon>
        <taxon>Peronosporales</taxon>
        <taxon>Peronosporaceae</taxon>
        <taxon>Phytophthora</taxon>
    </lineage>
</organism>
<dbReference type="EMBL" id="RCMV01004909">
    <property type="protein sequence ID" value="KAG3191724.1"/>
    <property type="molecule type" value="Genomic_DNA"/>
</dbReference>
<dbReference type="EMBL" id="RCMI01000374">
    <property type="protein sequence ID" value="KAG2914274.1"/>
    <property type="molecule type" value="Genomic_DNA"/>
</dbReference>
<sequence>MKDVRREEEYLCTGGMIEYMKMEQGAWIEMYLADKPSSERGLSALMRLCQRFAARHGFSVQKPQYTK</sequence>
<accession>A0A8T1DKJ1</accession>